<dbReference type="InterPro" id="IPR045111">
    <property type="entry name" value="Vps41/Vps8"/>
</dbReference>
<evidence type="ECO:0000313" key="4">
    <source>
        <dbReference type="Proteomes" id="UP000639403"/>
    </source>
</evidence>
<name>A0A8H7P544_9APHY</name>
<feature type="domain" description="VPS8-like TPR-like repeats" evidence="2">
    <location>
        <begin position="1008"/>
        <end position="1153"/>
    </location>
</feature>
<sequence>MHTMVIAIQGKGSGNSDYDAATLRSRSLAFAPGPNRSWKLISSSINSSIIFMVVFPESEGPDFGAIEGTLSTPKSRKTSTILAMAPLPLGTASHPTDHYNLIALLTPIKLVIVGLKPSPRTWYRRHREGDEKGGRSKFKGVLAWYPSVIPGSNAGAEVTNKKDQVNGSDHPASTMPMLIYSWGDTLFLMRLSEDKVQQQTRNARTGKINSVEVGRVVFEETRQWNVGDNVLALQWLNVNQVLVLTAASLEVHDVRTAKLVEQVPYDAWSLVSPILSHTTNGTVSYSDAVMEIAHSLRIYKGKIFTLGQSEVRVGTLLTWADRILSFVQDGDFLSAIELTRSYYTGECPGNRNSLPESPEQLKVVVGEKMRELMVASARYAFSEERMTDGTHVTRDGRGVDRTLLFEGLVKTCARACSTLDDYDFLFEELFQFYDDNGIARIFLLQLEPFVLDSVIRHVPPWITQRLIALHDNDGHPELVERVIWHIDPECLDVNQVIKLCQRHALYDALIYVFTRAVKDFKSPVVELLGLVRKVQQYRRSRRERSSPDAYVGDEDIEHVVLNAYKIYPYLANTLTGLSYPSAESLPEDEAFQAKDAVYTFLFLGRSSVWPLGEGGKLILTADEDNGVEPTYPYTRLLLRFDPEAFLHTLDLAFEDAYLNDETRGVSRLVIVKILLDILSSPDLSPAEATFVNIFIARNVPKYPQFIQIPPSALHSILINLAEDPDPETREDRQLAAEYLLSTYNPHESDRIVAIFERAGFYRILRSWYYHERKWAPLLLTYLDDSNLPVAELFRCIDDALESARSANKGSLSRDLEATFVNSLPSLLNSNIVDAAALVDKHFPSLHDRAVQELGRHSERDQHAYLRFLLGSPPRGEEDGYISFRKGGPSPYVPPPLRLAFISLQCQFEPTAVIPTLRYLPPDFLDADDVAAICEEHSSFDAVIWVLGHAGKPLAALSKAEGFSNVLSARLAEMLVGPVAEDRGLINDTLSKIDAMGRNAVGVCLEHSQATSNVEVPLEDMWYQLLRSQIDTVQRVASCCLSLEDKGIDGTGHDEQKGLQQQSLSALRLLVQQTFASLMTISSAKAVSLPRLFKRLLTATSANSVSKPTLYAEFRMLFTGMLEAYRSDGDMLIITKHLVDDSVFAAIQELAQERIRGWAPSQGKCGGCGEAFVKKKQSNDQDISAGAAVIVSRTGAIYHSKCLPSESS</sequence>
<feature type="domain" description="Vacuolar protein sorting-associated protein 8 central" evidence="1">
    <location>
        <begin position="441"/>
        <end position="653"/>
    </location>
</feature>
<dbReference type="PANTHER" id="PTHR12616">
    <property type="entry name" value="VACUOLAR PROTEIN SORTING VPS41"/>
    <property type="match status" value="1"/>
</dbReference>
<comment type="caution">
    <text evidence="3">The sequence shown here is derived from an EMBL/GenBank/DDBJ whole genome shotgun (WGS) entry which is preliminary data.</text>
</comment>
<gene>
    <name evidence="3" type="ORF">IEO21_03918</name>
</gene>
<organism evidence="3 4">
    <name type="scientific">Rhodonia placenta</name>
    <dbReference type="NCBI Taxonomy" id="104341"/>
    <lineage>
        <taxon>Eukaryota</taxon>
        <taxon>Fungi</taxon>
        <taxon>Dikarya</taxon>
        <taxon>Basidiomycota</taxon>
        <taxon>Agaricomycotina</taxon>
        <taxon>Agaricomycetes</taxon>
        <taxon>Polyporales</taxon>
        <taxon>Adustoporiaceae</taxon>
        <taxon>Rhodonia</taxon>
    </lineage>
</organism>
<dbReference type="Pfam" id="PF23410">
    <property type="entry name" value="Beta-prop_VPS8"/>
    <property type="match status" value="1"/>
</dbReference>
<dbReference type="InterPro" id="IPR059070">
    <property type="entry name" value="TPR_VPS8_2"/>
</dbReference>
<dbReference type="GO" id="GO:0034058">
    <property type="term" value="P:endosomal vesicle fusion"/>
    <property type="evidence" value="ECO:0007669"/>
    <property type="project" value="TreeGrafter"/>
</dbReference>
<dbReference type="Proteomes" id="UP000639403">
    <property type="component" value="Unassembled WGS sequence"/>
</dbReference>
<dbReference type="InterPro" id="IPR025941">
    <property type="entry name" value="Vps8_central_dom"/>
</dbReference>
<reference evidence="3" key="2">
    <citation type="journal article" name="Front. Microbiol.">
        <title>Degradative Capacity of Two Strains of Rhodonia placenta: From Phenotype to Genotype.</title>
        <authorList>
            <person name="Kolle M."/>
            <person name="Horta M.A.C."/>
            <person name="Nowrousian M."/>
            <person name="Ohm R.A."/>
            <person name="Benz J.P."/>
            <person name="Pilgard A."/>
        </authorList>
    </citation>
    <scope>NUCLEOTIDE SEQUENCE</scope>
    <source>
        <strain evidence="3">FPRL280</strain>
    </source>
</reference>
<evidence type="ECO:0000259" key="1">
    <source>
        <dbReference type="Pfam" id="PF12816"/>
    </source>
</evidence>
<dbReference type="AlphaFoldDB" id="A0A8H7P544"/>
<protein>
    <recommendedName>
        <fullName evidence="5">Vacuolar protein sorting-associated protein 8 central domain-containing protein</fullName>
    </recommendedName>
</protein>
<dbReference type="PANTHER" id="PTHR12616:SF8">
    <property type="entry name" value="VACUOLAR PROTEIN SORTING-ASSOCIATED PROTEIN 8 HOMOLOG"/>
    <property type="match status" value="1"/>
</dbReference>
<proteinExistence type="predicted"/>
<dbReference type="GO" id="GO:0006623">
    <property type="term" value="P:protein targeting to vacuole"/>
    <property type="evidence" value="ECO:0007669"/>
    <property type="project" value="InterPro"/>
</dbReference>
<evidence type="ECO:0000313" key="3">
    <source>
        <dbReference type="EMBL" id="KAF9816756.1"/>
    </source>
</evidence>
<evidence type="ECO:0008006" key="5">
    <source>
        <dbReference type="Google" id="ProtNLM"/>
    </source>
</evidence>
<dbReference type="Pfam" id="PF12816">
    <property type="entry name" value="TPR_Vps8"/>
    <property type="match status" value="1"/>
</dbReference>
<dbReference type="GO" id="GO:0005770">
    <property type="term" value="C:late endosome"/>
    <property type="evidence" value="ECO:0007669"/>
    <property type="project" value="TreeGrafter"/>
</dbReference>
<dbReference type="EMBL" id="JADOXO010000053">
    <property type="protein sequence ID" value="KAF9816756.1"/>
    <property type="molecule type" value="Genomic_DNA"/>
</dbReference>
<dbReference type="GO" id="GO:0030897">
    <property type="term" value="C:HOPS complex"/>
    <property type="evidence" value="ECO:0007669"/>
    <property type="project" value="TreeGrafter"/>
</dbReference>
<dbReference type="Pfam" id="PF25066">
    <property type="entry name" value="TPR_VPS8_2"/>
    <property type="match status" value="1"/>
</dbReference>
<reference evidence="3" key="1">
    <citation type="submission" date="2020-11" db="EMBL/GenBank/DDBJ databases">
        <authorList>
            <person name="Koelle M."/>
            <person name="Horta M.A.C."/>
            <person name="Nowrousian M."/>
            <person name="Ohm R.A."/>
            <person name="Benz P."/>
            <person name="Pilgard A."/>
        </authorList>
    </citation>
    <scope>NUCLEOTIDE SEQUENCE</scope>
    <source>
        <strain evidence="3">FPRL280</strain>
    </source>
</reference>
<accession>A0A8H7P544</accession>
<evidence type="ECO:0000259" key="2">
    <source>
        <dbReference type="Pfam" id="PF25066"/>
    </source>
</evidence>